<evidence type="ECO:0000313" key="3">
    <source>
        <dbReference type="WBParaSite" id="nRc.2.0.1.t39783-RA"/>
    </source>
</evidence>
<accession>A0A915KPX9</accession>
<sequence length="266" mass="30280">MTAGRGHRCGTGWWARHRYRVARRRQALERFGQLRFENRFRGLFDIFSLSLGIGFQKFRYKFIELVIGVVVAIFFGGRWWRRWRLFARVVLDRRINFDEASGAGLYFAQMLLLAMGHDHGADFTEIPRLPAHDPINDLVLVDRQAGFQCGGLYDFSRIKPRKQTDRLDWRAKGSGAHLLTASSRKTCQGILQLQVQQNNRGKITDVLVPPVPLMVPDHLGARSTPILSTDRSEGPKAQALACSQQALENLLGDPFKTFFTIGQLLL</sequence>
<dbReference type="WBParaSite" id="nRc.2.0.1.t39783-RA">
    <property type="protein sequence ID" value="nRc.2.0.1.t39783-RA"/>
    <property type="gene ID" value="nRc.2.0.1.g39783"/>
</dbReference>
<name>A0A915KPX9_ROMCU</name>
<evidence type="ECO:0000313" key="2">
    <source>
        <dbReference type="Proteomes" id="UP000887565"/>
    </source>
</evidence>
<reference evidence="3" key="1">
    <citation type="submission" date="2022-11" db="UniProtKB">
        <authorList>
            <consortium name="WormBaseParasite"/>
        </authorList>
    </citation>
    <scope>IDENTIFICATION</scope>
</reference>
<keyword evidence="1" id="KW-1133">Transmembrane helix</keyword>
<keyword evidence="1" id="KW-0472">Membrane</keyword>
<proteinExistence type="predicted"/>
<organism evidence="2 3">
    <name type="scientific">Romanomermis culicivorax</name>
    <name type="common">Nematode worm</name>
    <dbReference type="NCBI Taxonomy" id="13658"/>
    <lineage>
        <taxon>Eukaryota</taxon>
        <taxon>Metazoa</taxon>
        <taxon>Ecdysozoa</taxon>
        <taxon>Nematoda</taxon>
        <taxon>Enoplea</taxon>
        <taxon>Dorylaimia</taxon>
        <taxon>Mermithida</taxon>
        <taxon>Mermithoidea</taxon>
        <taxon>Mermithidae</taxon>
        <taxon>Romanomermis</taxon>
    </lineage>
</organism>
<dbReference type="Proteomes" id="UP000887565">
    <property type="component" value="Unplaced"/>
</dbReference>
<feature type="transmembrane region" description="Helical" evidence="1">
    <location>
        <begin position="62"/>
        <end position="80"/>
    </location>
</feature>
<dbReference type="AlphaFoldDB" id="A0A915KPX9"/>
<protein>
    <submittedName>
        <fullName evidence="3">Uncharacterized protein</fullName>
    </submittedName>
</protein>
<evidence type="ECO:0000256" key="1">
    <source>
        <dbReference type="SAM" id="Phobius"/>
    </source>
</evidence>
<keyword evidence="1" id="KW-0812">Transmembrane</keyword>
<keyword evidence="2" id="KW-1185">Reference proteome</keyword>